<name>A0A9C6SY75_DROAB</name>
<protein>
    <submittedName>
        <fullName evidence="2">Uncharacterized protein LOC127565052</fullName>
    </submittedName>
</protein>
<proteinExistence type="predicted"/>
<reference evidence="2" key="1">
    <citation type="submission" date="2025-08" db="UniProtKB">
        <authorList>
            <consortium name="RefSeq"/>
        </authorList>
    </citation>
    <scope>IDENTIFICATION</scope>
    <source>
        <strain evidence="2">15112-1751.03</strain>
        <tissue evidence="2">Whole Adult</tissue>
    </source>
</reference>
<organism evidence="1 2">
    <name type="scientific">Drosophila albomicans</name>
    <name type="common">Fruit fly</name>
    <dbReference type="NCBI Taxonomy" id="7291"/>
    <lineage>
        <taxon>Eukaryota</taxon>
        <taxon>Metazoa</taxon>
        <taxon>Ecdysozoa</taxon>
        <taxon>Arthropoda</taxon>
        <taxon>Hexapoda</taxon>
        <taxon>Insecta</taxon>
        <taxon>Pterygota</taxon>
        <taxon>Neoptera</taxon>
        <taxon>Endopterygota</taxon>
        <taxon>Diptera</taxon>
        <taxon>Brachycera</taxon>
        <taxon>Muscomorpha</taxon>
        <taxon>Ephydroidea</taxon>
        <taxon>Drosophilidae</taxon>
        <taxon>Drosophila</taxon>
    </lineage>
</organism>
<keyword evidence="1" id="KW-1185">Reference proteome</keyword>
<dbReference type="Proteomes" id="UP000515160">
    <property type="component" value="Chromosome 2L"/>
</dbReference>
<dbReference type="InterPro" id="IPR036397">
    <property type="entry name" value="RNaseH_sf"/>
</dbReference>
<dbReference type="InterPro" id="IPR012337">
    <property type="entry name" value="RNaseH-like_sf"/>
</dbReference>
<dbReference type="GO" id="GO:0003676">
    <property type="term" value="F:nucleic acid binding"/>
    <property type="evidence" value="ECO:0007669"/>
    <property type="project" value="InterPro"/>
</dbReference>
<dbReference type="RefSeq" id="XP_051858021.1">
    <property type="nucleotide sequence ID" value="XM_052002061.1"/>
</dbReference>
<dbReference type="PANTHER" id="PTHR47331">
    <property type="entry name" value="PHD-TYPE DOMAIN-CONTAINING PROTEIN"/>
    <property type="match status" value="1"/>
</dbReference>
<dbReference type="Gene3D" id="3.30.420.10">
    <property type="entry name" value="Ribonuclease H-like superfamily/Ribonuclease H"/>
    <property type="match status" value="1"/>
</dbReference>
<evidence type="ECO:0000313" key="2">
    <source>
        <dbReference type="RefSeq" id="XP_051858021.1"/>
    </source>
</evidence>
<dbReference type="AlphaFoldDB" id="A0A9C6SY75"/>
<gene>
    <name evidence="2" type="primary">LOC127565052</name>
</gene>
<dbReference type="SUPFAM" id="SSF53098">
    <property type="entry name" value="Ribonuclease H-like"/>
    <property type="match status" value="1"/>
</dbReference>
<evidence type="ECO:0000313" key="1">
    <source>
        <dbReference type="Proteomes" id="UP000515160"/>
    </source>
</evidence>
<sequence length="293" mass="33241">MSEEMTTEELPTIQVRYDYCYAVYEQYAAQLGNQLVMRLVRTKYWTPKLRSLVKTVIGACKTCVIHRRLQSQLMGDLPIARSTFSRPFTNTVVDFDGPFDVKSYVERGCKITKGYVCVFVCFSTKAIHHEATTDLTTEKFLEAFPRFPVDNGKKFVGASSIMSKDLVESTGNLVLTKTQSSRSCISFQPTWCPSHGGLWEAGLKSFKTHFYKTFSSVMYEELSTLLAKIEACLKSRPLSPMSEDVRDLVALSPGHLLIGGPLFSIAEPESREDVESIRNRWQRLKALHQRFCV</sequence>
<dbReference type="GeneID" id="127565052"/>
<dbReference type="OrthoDB" id="7846315at2759"/>
<accession>A0A9C6SY75</accession>